<feature type="chain" id="PRO_5015591295" evidence="1">
    <location>
        <begin position="24"/>
        <end position="92"/>
    </location>
</feature>
<accession>A0A2S7U2E0</accession>
<sequence length="92" mass="10401">MKKYKLLGLFSVFWLAFSLSLVAHEAEGLTEKVASAEIVLVPDLEIPVLQLAVQLRPMRKAALEKQMELWLRMLEQQITLTADYTVGSILTN</sequence>
<evidence type="ECO:0000313" key="3">
    <source>
        <dbReference type="Proteomes" id="UP000239907"/>
    </source>
</evidence>
<evidence type="ECO:0000313" key="2">
    <source>
        <dbReference type="EMBL" id="PQJ28522.1"/>
    </source>
</evidence>
<feature type="signal peptide" evidence="1">
    <location>
        <begin position="1"/>
        <end position="23"/>
    </location>
</feature>
<keyword evidence="3" id="KW-1185">Reference proteome</keyword>
<dbReference type="AlphaFoldDB" id="A0A2S7U2E0"/>
<evidence type="ECO:0000256" key="1">
    <source>
        <dbReference type="SAM" id="SignalP"/>
    </source>
</evidence>
<gene>
    <name evidence="2" type="ORF">BSZ32_08370</name>
</gene>
<reference evidence="2 3" key="1">
    <citation type="submission" date="2016-12" db="EMBL/GenBank/DDBJ databases">
        <title>Study of bacterial adaptation to deep sea.</title>
        <authorList>
            <person name="Song J."/>
            <person name="Yoshizawa S."/>
            <person name="Kogure K."/>
        </authorList>
    </citation>
    <scope>NUCLEOTIDE SEQUENCE [LARGE SCALE GENOMIC DNA]</scope>
    <source>
        <strain evidence="2 3">SAORIC-165</strain>
    </source>
</reference>
<keyword evidence="1" id="KW-0732">Signal</keyword>
<proteinExistence type="predicted"/>
<dbReference type="Proteomes" id="UP000239907">
    <property type="component" value="Unassembled WGS sequence"/>
</dbReference>
<dbReference type="RefSeq" id="WP_165788739.1">
    <property type="nucleotide sequence ID" value="NZ_MQWA01000001.1"/>
</dbReference>
<protein>
    <submittedName>
        <fullName evidence="2">Uncharacterized protein</fullName>
    </submittedName>
</protein>
<name>A0A2S7U2E0_9BACT</name>
<dbReference type="EMBL" id="MQWA01000001">
    <property type="protein sequence ID" value="PQJ28522.1"/>
    <property type="molecule type" value="Genomic_DNA"/>
</dbReference>
<organism evidence="2 3">
    <name type="scientific">Rubritalea profundi</name>
    <dbReference type="NCBI Taxonomy" id="1658618"/>
    <lineage>
        <taxon>Bacteria</taxon>
        <taxon>Pseudomonadati</taxon>
        <taxon>Verrucomicrobiota</taxon>
        <taxon>Verrucomicrobiia</taxon>
        <taxon>Verrucomicrobiales</taxon>
        <taxon>Rubritaleaceae</taxon>
        <taxon>Rubritalea</taxon>
    </lineage>
</organism>
<comment type="caution">
    <text evidence="2">The sequence shown here is derived from an EMBL/GenBank/DDBJ whole genome shotgun (WGS) entry which is preliminary data.</text>
</comment>